<dbReference type="Pfam" id="PF25156">
    <property type="entry name" value="PNGase_A_C"/>
    <property type="match status" value="1"/>
</dbReference>
<feature type="domain" description="Peptide N-acetyl-beta-D-glucosaminyl asparaginase amidase A N-terminal" evidence="2">
    <location>
        <begin position="70"/>
        <end position="383"/>
    </location>
</feature>
<feature type="signal peptide" evidence="1">
    <location>
        <begin position="1"/>
        <end position="23"/>
    </location>
</feature>
<accession>A0A811PDP9</accession>
<keyword evidence="4" id="KW-1185">Reference proteome</keyword>
<evidence type="ECO:0000313" key="4">
    <source>
        <dbReference type="Proteomes" id="UP000604825"/>
    </source>
</evidence>
<dbReference type="PANTHER" id="PTHR31104">
    <property type="entry name" value="PEPTIDE-N4-(N-ACETYL-BETA-GLUCOSAMINYL)ASPARAGINE AMIDASE A PROTEIN"/>
    <property type="match status" value="1"/>
</dbReference>
<dbReference type="AlphaFoldDB" id="A0A811PDP9"/>
<comment type="caution">
    <text evidence="3">The sequence shown here is derived from an EMBL/GenBank/DDBJ whole genome shotgun (WGS) entry which is preliminary data.</text>
</comment>
<organism evidence="3 4">
    <name type="scientific">Miscanthus lutarioriparius</name>
    <dbReference type="NCBI Taxonomy" id="422564"/>
    <lineage>
        <taxon>Eukaryota</taxon>
        <taxon>Viridiplantae</taxon>
        <taxon>Streptophyta</taxon>
        <taxon>Embryophyta</taxon>
        <taxon>Tracheophyta</taxon>
        <taxon>Spermatophyta</taxon>
        <taxon>Magnoliopsida</taxon>
        <taxon>Liliopsida</taxon>
        <taxon>Poales</taxon>
        <taxon>Poaceae</taxon>
        <taxon>PACMAD clade</taxon>
        <taxon>Panicoideae</taxon>
        <taxon>Andropogonodae</taxon>
        <taxon>Andropogoneae</taxon>
        <taxon>Saccharinae</taxon>
        <taxon>Miscanthus</taxon>
    </lineage>
</organism>
<sequence length="597" mass="64706">MASSYVPLLLVFVMASLAPVSIAWLPHKLRLSASDVAALEAVAPRPPSPDQPTVVFEVDRPHRPPPDSFGPCSALLLSHTFAYTSGRPLATAAYTPPPCLAAAGGRASAISLAVLEWRATCRGDQCGRVFGVWLGGAELLRGCTAEPPIQSAGSVEWTVSKDVTKYASLLTARDSTTLAVYLGDSVDQQSTGVLNANVTLHLYFRHPPPPPQPGLGPADTVVPISRSLPLNDGLWFEILNDLYDATASVTVPTNTYRAVLEVYLSYQSHDEFWYGNADYGPFREVVVQIDGDLVGVVWPFPVIYTGGINPMLWRPITGIGSFNLPSYDIELTAFLGKLLDGERHEVRFTVTNAIDTWFVDANLHLWLDPRGTATAAGMISYDAPPLDTATVTLPDGSGYTTAFRHVSASGWVQTPSYGKFTGTWTQRLGYENTMRLRDSYSETEVNQTTDAYSAAHVVDRGGVLYSQEAQQSFTLYKFVDVGHADFDSYTAVTKVRLGFREERVAAGWSGFWARSVSNSQECAGVVDVEYGETVRESWDAHQTYRYEASDACYFRNVTSHGNDVVSDHSDEACVKGSPAGGIADRAVAAGAPQLSSS</sequence>
<dbReference type="EMBL" id="CAJGYO010000006">
    <property type="protein sequence ID" value="CAD6240374.1"/>
    <property type="molecule type" value="Genomic_DNA"/>
</dbReference>
<reference evidence="3" key="1">
    <citation type="submission" date="2020-10" db="EMBL/GenBank/DDBJ databases">
        <authorList>
            <person name="Han B."/>
            <person name="Lu T."/>
            <person name="Zhao Q."/>
            <person name="Huang X."/>
            <person name="Zhao Y."/>
        </authorList>
    </citation>
    <scope>NUCLEOTIDE SEQUENCE</scope>
</reference>
<feature type="chain" id="PRO_5032558045" description="Peptide N-acetyl-beta-D-glucosaminyl asparaginase amidase A N-terminal domain-containing protein" evidence="1">
    <location>
        <begin position="24"/>
        <end position="597"/>
    </location>
</feature>
<dbReference type="Pfam" id="PF12222">
    <property type="entry name" value="PNGaseA"/>
    <property type="match status" value="1"/>
</dbReference>
<gene>
    <name evidence="3" type="ORF">NCGR_LOCUS26999</name>
</gene>
<evidence type="ECO:0000256" key="1">
    <source>
        <dbReference type="SAM" id="SignalP"/>
    </source>
</evidence>
<dbReference type="InterPro" id="IPR056948">
    <property type="entry name" value="PNGaseA_N"/>
</dbReference>
<name>A0A811PDP9_9POAL</name>
<keyword evidence="1" id="KW-0732">Signal</keyword>
<evidence type="ECO:0000313" key="3">
    <source>
        <dbReference type="EMBL" id="CAD6240374.1"/>
    </source>
</evidence>
<dbReference type="Proteomes" id="UP000604825">
    <property type="component" value="Unassembled WGS sequence"/>
</dbReference>
<dbReference type="InterPro" id="IPR021102">
    <property type="entry name" value="PNGase_A"/>
</dbReference>
<dbReference type="OrthoDB" id="339900at2759"/>
<protein>
    <recommendedName>
        <fullName evidence="2">Peptide N-acetyl-beta-D-glucosaminyl asparaginase amidase A N-terminal domain-containing protein</fullName>
    </recommendedName>
</protein>
<proteinExistence type="predicted"/>
<evidence type="ECO:0000259" key="2">
    <source>
        <dbReference type="Pfam" id="PF12222"/>
    </source>
</evidence>